<feature type="non-terminal residue" evidence="2">
    <location>
        <position position="1"/>
    </location>
</feature>
<feature type="domain" description="Fe2OG dioxygenase" evidence="1">
    <location>
        <begin position="33"/>
        <end position="137"/>
    </location>
</feature>
<sequence>EIISKYIKSIWDLNKFLGQKLMEGCGLTGDLFDGWRCQLRLNKYHFCPESIGLNGTPTHTDPSFLTILQIDEDVNGLQVVDKVSGEFVPFDPVPGTLAINIGDIGKVWSNGRFCTVKHRVLCFEPKTRYSIALFVMGPNDKIVQAPSELVDSEHPRLYVPIDVEKFRHVRNTTGLRAGDALELFSTT</sequence>
<keyword evidence="2" id="KW-0223">Dioxygenase</keyword>
<dbReference type="Gene3D" id="2.60.120.330">
    <property type="entry name" value="B-lactam Antibiotic, Isopenicillin N Synthase, Chain"/>
    <property type="match status" value="1"/>
</dbReference>
<gene>
    <name evidence="2" type="ORF">Tci_368497</name>
</gene>
<dbReference type="InterPro" id="IPR044861">
    <property type="entry name" value="IPNS-like_FE2OG_OXY"/>
</dbReference>
<dbReference type="PROSITE" id="PS51471">
    <property type="entry name" value="FE2OG_OXY"/>
    <property type="match status" value="1"/>
</dbReference>
<dbReference type="InterPro" id="IPR050231">
    <property type="entry name" value="Iron_ascorbate_oxido_reductase"/>
</dbReference>
<dbReference type="EMBL" id="BKCJ010142159">
    <property type="protein sequence ID" value="GEX96522.1"/>
    <property type="molecule type" value="Genomic_DNA"/>
</dbReference>
<dbReference type="PANTHER" id="PTHR47990">
    <property type="entry name" value="2-OXOGLUTARATE (2OG) AND FE(II)-DEPENDENT OXYGENASE SUPERFAMILY PROTEIN-RELATED"/>
    <property type="match status" value="1"/>
</dbReference>
<dbReference type="Pfam" id="PF03171">
    <property type="entry name" value="2OG-FeII_Oxy"/>
    <property type="match status" value="1"/>
</dbReference>
<evidence type="ECO:0000259" key="1">
    <source>
        <dbReference type="PROSITE" id="PS51471"/>
    </source>
</evidence>
<name>A0A699HHS8_TANCI</name>
<dbReference type="GO" id="GO:0051213">
    <property type="term" value="F:dioxygenase activity"/>
    <property type="evidence" value="ECO:0007669"/>
    <property type="project" value="UniProtKB-KW"/>
</dbReference>
<proteinExistence type="predicted"/>
<dbReference type="SUPFAM" id="SSF51197">
    <property type="entry name" value="Clavaminate synthase-like"/>
    <property type="match status" value="1"/>
</dbReference>
<evidence type="ECO:0000313" key="2">
    <source>
        <dbReference type="EMBL" id="GEX96522.1"/>
    </source>
</evidence>
<reference evidence="2" key="1">
    <citation type="journal article" date="2019" name="Sci. Rep.">
        <title>Draft genome of Tanacetum cinerariifolium, the natural source of mosquito coil.</title>
        <authorList>
            <person name="Yamashiro T."/>
            <person name="Shiraishi A."/>
            <person name="Satake H."/>
            <person name="Nakayama K."/>
        </authorList>
    </citation>
    <scope>NUCLEOTIDE SEQUENCE</scope>
</reference>
<protein>
    <submittedName>
        <fullName evidence="2">2-oxoglutarate-dependent dioxygenase DAO-like</fullName>
    </submittedName>
</protein>
<dbReference type="AlphaFoldDB" id="A0A699HHS8"/>
<dbReference type="InterPro" id="IPR027443">
    <property type="entry name" value="IPNS-like_sf"/>
</dbReference>
<organism evidence="2">
    <name type="scientific">Tanacetum cinerariifolium</name>
    <name type="common">Dalmatian daisy</name>
    <name type="synonym">Chrysanthemum cinerariifolium</name>
    <dbReference type="NCBI Taxonomy" id="118510"/>
    <lineage>
        <taxon>Eukaryota</taxon>
        <taxon>Viridiplantae</taxon>
        <taxon>Streptophyta</taxon>
        <taxon>Embryophyta</taxon>
        <taxon>Tracheophyta</taxon>
        <taxon>Spermatophyta</taxon>
        <taxon>Magnoliopsida</taxon>
        <taxon>eudicotyledons</taxon>
        <taxon>Gunneridae</taxon>
        <taxon>Pentapetalae</taxon>
        <taxon>asterids</taxon>
        <taxon>campanulids</taxon>
        <taxon>Asterales</taxon>
        <taxon>Asteraceae</taxon>
        <taxon>Asteroideae</taxon>
        <taxon>Anthemideae</taxon>
        <taxon>Anthemidinae</taxon>
        <taxon>Tanacetum</taxon>
    </lineage>
</organism>
<accession>A0A699HHS8</accession>
<keyword evidence="2" id="KW-0560">Oxidoreductase</keyword>
<comment type="caution">
    <text evidence="2">The sequence shown here is derived from an EMBL/GenBank/DDBJ whole genome shotgun (WGS) entry which is preliminary data.</text>
</comment>
<dbReference type="InterPro" id="IPR005123">
    <property type="entry name" value="Oxoglu/Fe-dep_dioxygenase_dom"/>
</dbReference>